<evidence type="ECO:0000313" key="2">
    <source>
        <dbReference type="Proteomes" id="UP000823824"/>
    </source>
</evidence>
<protein>
    <submittedName>
        <fullName evidence="1">Iron-containing alcohol dehydrogenase</fullName>
    </submittedName>
</protein>
<reference evidence="1" key="1">
    <citation type="journal article" date="2021" name="PeerJ">
        <title>Extensive microbial diversity within the chicken gut microbiome revealed by metagenomics and culture.</title>
        <authorList>
            <person name="Gilroy R."/>
            <person name="Ravi A."/>
            <person name="Getino M."/>
            <person name="Pursley I."/>
            <person name="Horton D.L."/>
            <person name="Alikhan N.F."/>
            <person name="Baker D."/>
            <person name="Gharbi K."/>
            <person name="Hall N."/>
            <person name="Watson M."/>
            <person name="Adriaenssens E.M."/>
            <person name="Foster-Nyarko E."/>
            <person name="Jarju S."/>
            <person name="Secka A."/>
            <person name="Antonio M."/>
            <person name="Oren A."/>
            <person name="Chaudhuri R.R."/>
            <person name="La Ragione R."/>
            <person name="Hildebrand F."/>
            <person name="Pallen M.J."/>
        </authorList>
    </citation>
    <scope>NUCLEOTIDE SEQUENCE</scope>
    <source>
        <strain evidence="1">ChiBcec18-1249</strain>
    </source>
</reference>
<dbReference type="EMBL" id="DWZJ01000030">
    <property type="protein sequence ID" value="HJB12813.1"/>
    <property type="molecule type" value="Genomic_DNA"/>
</dbReference>
<reference evidence="1" key="2">
    <citation type="submission" date="2021-04" db="EMBL/GenBank/DDBJ databases">
        <authorList>
            <person name="Gilroy R."/>
        </authorList>
    </citation>
    <scope>NUCLEOTIDE SEQUENCE</scope>
    <source>
        <strain evidence="1">ChiBcec18-1249</strain>
    </source>
</reference>
<evidence type="ECO:0000313" key="1">
    <source>
        <dbReference type="EMBL" id="HJB12813.1"/>
    </source>
</evidence>
<name>A0A9D2LHX5_9FIRM</name>
<sequence length="99" mass="11330">MDAFSASLMADKREIIFAPTVYKFQTFADMAKEFDLNERDVVLTNEFIYTPFMKDLGLKCHYVFQEKFGAGEPSEEMIQVMYDAIPYDSYDRVIAVGGG</sequence>
<dbReference type="Proteomes" id="UP000823824">
    <property type="component" value="Unassembled WGS sequence"/>
</dbReference>
<comment type="caution">
    <text evidence="1">The sequence shown here is derived from an EMBL/GenBank/DDBJ whole genome shotgun (WGS) entry which is preliminary data.</text>
</comment>
<accession>A0A9D2LHX5</accession>
<proteinExistence type="predicted"/>
<organism evidence="1 2">
    <name type="scientific">Candidatus Oscillibacter excrementigallinarum</name>
    <dbReference type="NCBI Taxonomy" id="2838716"/>
    <lineage>
        <taxon>Bacteria</taxon>
        <taxon>Bacillati</taxon>
        <taxon>Bacillota</taxon>
        <taxon>Clostridia</taxon>
        <taxon>Eubacteriales</taxon>
        <taxon>Oscillospiraceae</taxon>
        <taxon>Oscillibacter</taxon>
    </lineage>
</organism>
<gene>
    <name evidence="1" type="ORF">H9787_03795</name>
</gene>
<feature type="non-terminal residue" evidence="1">
    <location>
        <position position="99"/>
    </location>
</feature>
<dbReference type="AlphaFoldDB" id="A0A9D2LHX5"/>